<dbReference type="EMBL" id="CAADHB010000052">
    <property type="protein sequence ID" value="VFK79498.1"/>
    <property type="molecule type" value="Genomic_DNA"/>
</dbReference>
<evidence type="ECO:0000313" key="2">
    <source>
        <dbReference type="EMBL" id="VFK46383.1"/>
    </source>
</evidence>
<dbReference type="AlphaFoldDB" id="A0A450YXY5"/>
<gene>
    <name evidence="3" type="ORF">BECKSD772D_GA0070982_10529</name>
    <name evidence="2" type="ORF">BECKSD772E_GA0070983_10726</name>
    <name evidence="1" type="ORF">BECKSD772F_GA0070984_10706</name>
</gene>
<proteinExistence type="predicted"/>
<organism evidence="2">
    <name type="scientific">Candidatus Kentrum sp. SD</name>
    <dbReference type="NCBI Taxonomy" id="2126332"/>
    <lineage>
        <taxon>Bacteria</taxon>
        <taxon>Pseudomonadati</taxon>
        <taxon>Pseudomonadota</taxon>
        <taxon>Gammaproteobacteria</taxon>
        <taxon>Candidatus Kentrum</taxon>
    </lineage>
</organism>
<name>A0A450YXY5_9GAMM</name>
<dbReference type="EMBL" id="CAADFR010000070">
    <property type="protein sequence ID" value="VFK40750.1"/>
    <property type="molecule type" value="Genomic_DNA"/>
</dbReference>
<accession>A0A450YXY5</accession>
<sequence length="102" mass="11124">MVLRIGKDSQWPDILLVMFYDGIPAIGRQAPDHVSAARAFPLDSPSSRTSSTLPTILSIAWGEMRMLAGPVPEMQALPDRSFFSSEASLGPMNHNSALVKNR</sequence>
<protein>
    <submittedName>
        <fullName evidence="2">Uncharacterized protein</fullName>
    </submittedName>
</protein>
<dbReference type="EMBL" id="CAADFU010000072">
    <property type="protein sequence ID" value="VFK46383.1"/>
    <property type="molecule type" value="Genomic_DNA"/>
</dbReference>
<evidence type="ECO:0000313" key="3">
    <source>
        <dbReference type="EMBL" id="VFK79498.1"/>
    </source>
</evidence>
<reference evidence="2" key="1">
    <citation type="submission" date="2019-02" db="EMBL/GenBank/DDBJ databases">
        <authorList>
            <person name="Gruber-Vodicka R. H."/>
            <person name="Seah K. B. B."/>
        </authorList>
    </citation>
    <scope>NUCLEOTIDE SEQUENCE</scope>
    <source>
        <strain evidence="3">BECK_S127</strain>
        <strain evidence="2">BECK_S1320</strain>
        <strain evidence="1">BECK_S1321</strain>
    </source>
</reference>
<evidence type="ECO:0000313" key="1">
    <source>
        <dbReference type="EMBL" id="VFK40750.1"/>
    </source>
</evidence>